<comment type="caution">
    <text evidence="2">The sequence shown here is derived from an EMBL/GenBank/DDBJ whole genome shotgun (WGS) entry which is preliminary data.</text>
</comment>
<gene>
    <name evidence="2" type="ORF">GE061_004552</name>
</gene>
<evidence type="ECO:0000313" key="2">
    <source>
        <dbReference type="EMBL" id="KAF6202154.1"/>
    </source>
</evidence>
<dbReference type="EMBL" id="WIXP02000012">
    <property type="protein sequence ID" value="KAF6202154.1"/>
    <property type="molecule type" value="Genomic_DNA"/>
</dbReference>
<accession>A0A6A4IJR2</accession>
<dbReference type="AlphaFoldDB" id="A0A6A4IJR2"/>
<protein>
    <submittedName>
        <fullName evidence="2">Uncharacterized protein</fullName>
    </submittedName>
</protein>
<feature type="compositionally biased region" description="Low complexity" evidence="1">
    <location>
        <begin position="25"/>
        <end position="34"/>
    </location>
</feature>
<name>A0A6A4IJR2_APOLU</name>
<keyword evidence="3" id="KW-1185">Reference proteome</keyword>
<organism evidence="2 3">
    <name type="scientific">Apolygus lucorum</name>
    <name type="common">Small green plant bug</name>
    <name type="synonym">Lygocoris lucorum</name>
    <dbReference type="NCBI Taxonomy" id="248454"/>
    <lineage>
        <taxon>Eukaryota</taxon>
        <taxon>Metazoa</taxon>
        <taxon>Ecdysozoa</taxon>
        <taxon>Arthropoda</taxon>
        <taxon>Hexapoda</taxon>
        <taxon>Insecta</taxon>
        <taxon>Pterygota</taxon>
        <taxon>Neoptera</taxon>
        <taxon>Paraneoptera</taxon>
        <taxon>Hemiptera</taxon>
        <taxon>Heteroptera</taxon>
        <taxon>Panheteroptera</taxon>
        <taxon>Cimicomorpha</taxon>
        <taxon>Miridae</taxon>
        <taxon>Mirini</taxon>
        <taxon>Apolygus</taxon>
    </lineage>
</organism>
<sequence length="75" mass="8443">MNAPRAASRGHSPNFNRVSREPSRRQPSSTSYSSFVPECAARVLRVIEKTPVAFVRPFVVPNFKQNSYDMSLDSL</sequence>
<evidence type="ECO:0000313" key="3">
    <source>
        <dbReference type="Proteomes" id="UP000466442"/>
    </source>
</evidence>
<evidence type="ECO:0000256" key="1">
    <source>
        <dbReference type="SAM" id="MobiDB-lite"/>
    </source>
</evidence>
<reference evidence="2" key="1">
    <citation type="journal article" date="2021" name="Mol. Ecol. Resour.">
        <title>Apolygus lucorum genome provides insights into omnivorousness and mesophyll feeding.</title>
        <authorList>
            <person name="Liu Y."/>
            <person name="Liu H."/>
            <person name="Wang H."/>
            <person name="Huang T."/>
            <person name="Liu B."/>
            <person name="Yang B."/>
            <person name="Yin L."/>
            <person name="Li B."/>
            <person name="Zhang Y."/>
            <person name="Zhang S."/>
            <person name="Jiang F."/>
            <person name="Zhang X."/>
            <person name="Ren Y."/>
            <person name="Wang B."/>
            <person name="Wang S."/>
            <person name="Lu Y."/>
            <person name="Wu K."/>
            <person name="Fan W."/>
            <person name="Wang G."/>
        </authorList>
    </citation>
    <scope>NUCLEOTIDE SEQUENCE</scope>
    <source>
        <strain evidence="2">12Hb</strain>
    </source>
</reference>
<proteinExistence type="predicted"/>
<feature type="region of interest" description="Disordered" evidence="1">
    <location>
        <begin position="1"/>
        <end position="34"/>
    </location>
</feature>
<dbReference type="Proteomes" id="UP000466442">
    <property type="component" value="Linkage Group LG12"/>
</dbReference>